<evidence type="ECO:0000256" key="1">
    <source>
        <dbReference type="PROSITE-ProRule" id="PRU00169"/>
    </source>
</evidence>
<dbReference type="EMBL" id="JBIMSP010000051">
    <property type="protein sequence ID" value="MFH5244768.1"/>
    <property type="molecule type" value="Genomic_DNA"/>
</dbReference>
<evidence type="ECO:0000313" key="4">
    <source>
        <dbReference type="EMBL" id="MFH5244768.1"/>
    </source>
</evidence>
<dbReference type="Proteomes" id="UP001609219">
    <property type="component" value="Unassembled WGS sequence"/>
</dbReference>
<comment type="caution">
    <text evidence="4">The sequence shown here is derived from an EMBL/GenBank/DDBJ whole genome shotgun (WGS) entry which is preliminary data.</text>
</comment>
<dbReference type="InterPro" id="IPR011006">
    <property type="entry name" value="CheY-like_superfamily"/>
</dbReference>
<dbReference type="EMBL" id="JBIMSN010000022">
    <property type="protein sequence ID" value="MFH5227957.1"/>
    <property type="molecule type" value="Genomic_DNA"/>
</dbReference>
<name>A0ABW7KQQ4_9NOCA</name>
<evidence type="ECO:0000259" key="2">
    <source>
        <dbReference type="PROSITE" id="PS50110"/>
    </source>
</evidence>
<keyword evidence="6" id="KW-1185">Reference proteome</keyword>
<protein>
    <recommendedName>
        <fullName evidence="2">Response regulatory domain-containing protein</fullName>
    </recommendedName>
</protein>
<dbReference type="SUPFAM" id="SSF52172">
    <property type="entry name" value="CheY-like"/>
    <property type="match status" value="1"/>
</dbReference>
<reference evidence="5 6" key="1">
    <citation type="submission" date="2024-10" db="EMBL/GenBank/DDBJ databases">
        <authorList>
            <person name="Riesco R."/>
        </authorList>
    </citation>
    <scope>NUCLEOTIDE SEQUENCE [LARGE SCALE GENOMIC DNA]</scope>
    <source>
        <strain evidence="4 5">NCIMB 15448</strain>
        <strain evidence="3 6">NCIMB 15450</strain>
    </source>
</reference>
<evidence type="ECO:0000313" key="5">
    <source>
        <dbReference type="Proteomes" id="UP001609176"/>
    </source>
</evidence>
<keyword evidence="1" id="KW-0597">Phosphoprotein</keyword>
<organism evidence="4 5">
    <name type="scientific">Antrihabitans spumae</name>
    <dbReference type="NCBI Taxonomy" id="3373370"/>
    <lineage>
        <taxon>Bacteria</taxon>
        <taxon>Bacillati</taxon>
        <taxon>Actinomycetota</taxon>
        <taxon>Actinomycetes</taxon>
        <taxon>Mycobacteriales</taxon>
        <taxon>Nocardiaceae</taxon>
        <taxon>Antrihabitans</taxon>
    </lineage>
</organism>
<dbReference type="RefSeq" id="WP_395125860.1">
    <property type="nucleotide sequence ID" value="NZ_JBIMSN010000022.1"/>
</dbReference>
<gene>
    <name evidence="4" type="ORF">ACHIPV_23255</name>
    <name evidence="3" type="ORF">ACHIRB_05040</name>
</gene>
<accession>A0ABW7KQQ4</accession>
<sequence>MTSGSLIHTPESEILIVEDTPKTVEGLTAELEYRGANVHGASTRRYASAVIEDSLLNAIIVDLNIPNSPGVAPSPEVGRRLVEDICEGRLGDLNRHTPILIITAQQSDDRPSDLHYDNYLGIVSKIGSSGWIVKKLVDAGVCEARSELDLDLVEPQRERIQVVIESITDDRATVAVPDLMEDSITVRTTQFTPSIRRLLQSSRLPLTMWAVGNVVAETPEDLQLKEFEVSNEQVRKGRDYLDIDWLRSPGRAGYQRD</sequence>
<proteinExistence type="predicted"/>
<feature type="modified residue" description="4-aspartylphosphate" evidence="1">
    <location>
        <position position="62"/>
    </location>
</feature>
<evidence type="ECO:0000313" key="3">
    <source>
        <dbReference type="EMBL" id="MFH5227957.1"/>
    </source>
</evidence>
<dbReference type="InterPro" id="IPR001789">
    <property type="entry name" value="Sig_transdc_resp-reg_receiver"/>
</dbReference>
<dbReference type="PROSITE" id="PS50110">
    <property type="entry name" value="RESPONSE_REGULATORY"/>
    <property type="match status" value="1"/>
</dbReference>
<dbReference type="Proteomes" id="UP001609176">
    <property type="component" value="Unassembled WGS sequence"/>
</dbReference>
<evidence type="ECO:0000313" key="6">
    <source>
        <dbReference type="Proteomes" id="UP001609219"/>
    </source>
</evidence>
<dbReference type="Gene3D" id="3.40.50.2300">
    <property type="match status" value="1"/>
</dbReference>
<feature type="domain" description="Response regulatory" evidence="2">
    <location>
        <begin position="13"/>
        <end position="149"/>
    </location>
</feature>